<proteinExistence type="predicted"/>
<feature type="transmembrane region" description="Helical" evidence="1">
    <location>
        <begin position="73"/>
        <end position="93"/>
    </location>
</feature>
<feature type="transmembrane region" description="Helical" evidence="1">
    <location>
        <begin position="340"/>
        <end position="362"/>
    </location>
</feature>
<organism evidence="3 4">
    <name type="scientific">Kaistia dalseonensis</name>
    <dbReference type="NCBI Taxonomy" id="410840"/>
    <lineage>
        <taxon>Bacteria</taxon>
        <taxon>Pseudomonadati</taxon>
        <taxon>Pseudomonadota</taxon>
        <taxon>Alphaproteobacteria</taxon>
        <taxon>Hyphomicrobiales</taxon>
        <taxon>Kaistiaceae</taxon>
        <taxon>Kaistia</taxon>
    </lineage>
</organism>
<feature type="transmembrane region" description="Helical" evidence="1">
    <location>
        <begin position="374"/>
        <end position="396"/>
    </location>
</feature>
<accession>A0ABU0H221</accession>
<evidence type="ECO:0000313" key="3">
    <source>
        <dbReference type="EMBL" id="MDQ0435820.1"/>
    </source>
</evidence>
<feature type="transmembrane region" description="Helical" evidence="1">
    <location>
        <begin position="154"/>
        <end position="173"/>
    </location>
</feature>
<keyword evidence="1" id="KW-0812">Transmembrane</keyword>
<gene>
    <name evidence="3" type="ORF">QO014_000190</name>
</gene>
<dbReference type="PANTHER" id="PTHR23028:SF134">
    <property type="entry name" value="PUTATIVE (AFU_ORTHOLOGUE AFUA_4G08520)-RELATED"/>
    <property type="match status" value="1"/>
</dbReference>
<evidence type="ECO:0000256" key="1">
    <source>
        <dbReference type="SAM" id="Phobius"/>
    </source>
</evidence>
<keyword evidence="1" id="KW-1133">Transmembrane helix</keyword>
<evidence type="ECO:0000259" key="2">
    <source>
        <dbReference type="Pfam" id="PF01757"/>
    </source>
</evidence>
<feature type="transmembrane region" description="Helical" evidence="1">
    <location>
        <begin position="113"/>
        <end position="134"/>
    </location>
</feature>
<comment type="caution">
    <text evidence="3">The sequence shown here is derived from an EMBL/GenBank/DDBJ whole genome shotgun (WGS) entry which is preliminary data.</text>
</comment>
<dbReference type="InterPro" id="IPR002656">
    <property type="entry name" value="Acyl_transf_3_dom"/>
</dbReference>
<feature type="transmembrane region" description="Helical" evidence="1">
    <location>
        <begin position="245"/>
        <end position="272"/>
    </location>
</feature>
<reference evidence="3 4" key="1">
    <citation type="submission" date="2023-07" db="EMBL/GenBank/DDBJ databases">
        <title>Genomic Encyclopedia of Type Strains, Phase IV (KMG-IV): sequencing the most valuable type-strain genomes for metagenomic binning, comparative biology and taxonomic classification.</title>
        <authorList>
            <person name="Goeker M."/>
        </authorList>
    </citation>
    <scope>NUCLEOTIDE SEQUENCE [LARGE SCALE GENOMIC DNA]</scope>
    <source>
        <strain evidence="3 4">B6-8</strain>
    </source>
</reference>
<name>A0ABU0H221_9HYPH</name>
<protein>
    <submittedName>
        <fullName evidence="3">Peptidoglycan/LPS O-acetylase OafA/YrhL</fullName>
    </submittedName>
</protein>
<sequence>MKDDDESNRKATKAIYIGPIFHISTQGCEWYSLMLASLRDLSRRTWRSRDGGAQNLTAEKSEIGRGLSSDDRIGFLDGMRGWAAVVVVLYHVYCGGFPFSERFAVVLVALPPFNGGLAVGIFFLVSGFALSIAFQTTGSGASLVRIAAGRYVRLAVPIFVACAIMHAFLVAGIVDISALPRKFDGMFEFRPTIEHLLRASLFESFFSYSYSTSYIGPLWTIPIEFAGSFLVIAVLLAGWKRSLTWPAYASIFALFLYMESVYTLFVAGVMLCRLYCNGCFDRPVVAKLGPIAIMVGIAISMVPPLDFNFQLLFGAMLLSFGVIATPATRKLLSAPLSRRLGDWSFPIYLMHTVTLVVIGVPIMRFVQASYPGSLSAYLLATVFLVLASIGSAALLIPSNHLAIVWSRHLGRLADTAQRTLRARFWPKGAAETDACK</sequence>
<dbReference type="RefSeq" id="WP_266346778.1">
    <property type="nucleotide sequence ID" value="NZ_JAPKNG010000001.1"/>
</dbReference>
<feature type="domain" description="Acyltransferase 3" evidence="2">
    <location>
        <begin position="74"/>
        <end position="389"/>
    </location>
</feature>
<dbReference type="Pfam" id="PF01757">
    <property type="entry name" value="Acyl_transf_3"/>
    <property type="match status" value="1"/>
</dbReference>
<dbReference type="PROSITE" id="PS51257">
    <property type="entry name" value="PROKAR_LIPOPROTEIN"/>
    <property type="match status" value="1"/>
</dbReference>
<keyword evidence="4" id="KW-1185">Reference proteome</keyword>
<feature type="transmembrane region" description="Helical" evidence="1">
    <location>
        <begin position="218"/>
        <end position="239"/>
    </location>
</feature>
<keyword evidence="1" id="KW-0472">Membrane</keyword>
<feature type="transmembrane region" description="Helical" evidence="1">
    <location>
        <begin position="284"/>
        <end position="303"/>
    </location>
</feature>
<dbReference type="PANTHER" id="PTHR23028">
    <property type="entry name" value="ACETYLTRANSFERASE"/>
    <property type="match status" value="1"/>
</dbReference>
<evidence type="ECO:0000313" key="4">
    <source>
        <dbReference type="Proteomes" id="UP001241603"/>
    </source>
</evidence>
<dbReference type="EMBL" id="JAUSVO010000001">
    <property type="protein sequence ID" value="MDQ0435820.1"/>
    <property type="molecule type" value="Genomic_DNA"/>
</dbReference>
<dbReference type="InterPro" id="IPR050879">
    <property type="entry name" value="Acyltransferase_3"/>
</dbReference>
<dbReference type="Proteomes" id="UP001241603">
    <property type="component" value="Unassembled WGS sequence"/>
</dbReference>